<protein>
    <submittedName>
        <fullName evidence="1">Uncharacterized protein</fullName>
    </submittedName>
</protein>
<dbReference type="Proteomes" id="UP000264002">
    <property type="component" value="Unassembled WGS sequence"/>
</dbReference>
<evidence type="ECO:0000313" key="1">
    <source>
        <dbReference type="EMBL" id="RFU94890.1"/>
    </source>
</evidence>
<dbReference type="RefSeq" id="WP_117330099.1">
    <property type="nucleotide sequence ID" value="NZ_QUWK01000006.1"/>
</dbReference>
<gene>
    <name evidence="1" type="ORF">DYP60_06570</name>
</gene>
<evidence type="ECO:0000313" key="2">
    <source>
        <dbReference type="Proteomes" id="UP000264002"/>
    </source>
</evidence>
<keyword evidence="2" id="KW-1185">Reference proteome</keyword>
<dbReference type="AlphaFoldDB" id="A0A372MI92"/>
<reference evidence="1 2" key="2">
    <citation type="submission" date="2018-09" db="EMBL/GenBank/DDBJ databases">
        <title>Genome of Sphaerochaeta halotolerans strain 4-11.</title>
        <authorList>
            <person name="Nazina T.N."/>
            <person name="Sokolova D.S."/>
        </authorList>
    </citation>
    <scope>NUCLEOTIDE SEQUENCE [LARGE SCALE GENOMIC DNA]</scope>
    <source>
        <strain evidence="1 2">4-11</strain>
    </source>
</reference>
<organism evidence="1 2">
    <name type="scientific">Sphaerochaeta halotolerans</name>
    <dbReference type="NCBI Taxonomy" id="2293840"/>
    <lineage>
        <taxon>Bacteria</taxon>
        <taxon>Pseudomonadati</taxon>
        <taxon>Spirochaetota</taxon>
        <taxon>Spirochaetia</taxon>
        <taxon>Spirochaetales</taxon>
        <taxon>Sphaerochaetaceae</taxon>
        <taxon>Sphaerochaeta</taxon>
    </lineage>
</organism>
<comment type="caution">
    <text evidence="1">The sequence shown here is derived from an EMBL/GenBank/DDBJ whole genome shotgun (WGS) entry which is preliminary data.</text>
</comment>
<dbReference type="EMBL" id="QUWK01000006">
    <property type="protein sequence ID" value="RFU94890.1"/>
    <property type="molecule type" value="Genomic_DNA"/>
</dbReference>
<accession>A0A372MI92</accession>
<reference evidence="2" key="1">
    <citation type="submission" date="2018-08" db="EMBL/GenBank/DDBJ databases">
        <authorList>
            <person name="Grouzdev D.S."/>
            <person name="Krutkina M.S."/>
        </authorList>
    </citation>
    <scope>NUCLEOTIDE SEQUENCE [LARGE SCALE GENOMIC DNA]</scope>
    <source>
        <strain evidence="2">4-11</strain>
    </source>
</reference>
<sequence>MAVYLANTGLQLLSKNGTLDQEPLMQWFHEAKRISAHQGAYYTKMLDSGLTIVFRTVVDNEDLQIVGLDMHMSGRCIWSGKPLVQIGKGEPLSITLLMTNGSEKSAFIATLVHAATLEQIDEDTLLDLQVCAFPQALDVFDSREAYEMVTEEGARLEDKKLLPFNYIMARDESLSEENRERFAQEEQMMLLCGPVLGVQNRKHGFKDTGCTVATISTEMGHLDLVFAPEQLEKPLKKGSYVVASCAISADVLTD</sequence>
<name>A0A372MI92_9SPIR</name>
<proteinExistence type="predicted"/>